<accession>A0A1W6L9K4</accession>
<dbReference type="EMBL" id="CP015118">
    <property type="protein sequence ID" value="ARN20923.1"/>
    <property type="molecule type" value="Genomic_DNA"/>
</dbReference>
<evidence type="ECO:0000313" key="2">
    <source>
        <dbReference type="Proteomes" id="UP000193427"/>
    </source>
</evidence>
<dbReference type="KEGG" id="rgu:A4W93_14015"/>
<dbReference type="Proteomes" id="UP000193427">
    <property type="component" value="Chromosome"/>
</dbReference>
<sequence>MTGVVISSAAVLTEVLVDGTPFLLSQGQRVPGTRWLVSRVDAGQVVLSTEPRSKGAKLATRTFLLSTSGS</sequence>
<proteinExistence type="predicted"/>
<reference evidence="1 2" key="1">
    <citation type="submission" date="2016-04" db="EMBL/GenBank/DDBJ databases">
        <title>Complete genome sequence of natural rubber-degrading, novel Gram-negative bacterium, Rhizobacter gummiphilus strain NS21.</title>
        <authorList>
            <person name="Tabata M."/>
            <person name="Kasai D."/>
            <person name="Fukuda M."/>
        </authorList>
    </citation>
    <scope>NUCLEOTIDE SEQUENCE [LARGE SCALE GENOMIC DNA]</scope>
    <source>
        <strain evidence="1 2">NS21</strain>
    </source>
</reference>
<protein>
    <submittedName>
        <fullName evidence="1">Uncharacterized protein</fullName>
    </submittedName>
</protein>
<dbReference type="RefSeq" id="WP_085751200.1">
    <property type="nucleotide sequence ID" value="NZ_BSPR01000007.1"/>
</dbReference>
<name>A0A1W6L9K4_9BURK</name>
<dbReference type="STRING" id="946333.A4W93_14015"/>
<keyword evidence="2" id="KW-1185">Reference proteome</keyword>
<evidence type="ECO:0000313" key="1">
    <source>
        <dbReference type="EMBL" id="ARN20923.1"/>
    </source>
</evidence>
<dbReference type="AlphaFoldDB" id="A0A1W6L9K4"/>
<organism evidence="1 2">
    <name type="scientific">Piscinibacter gummiphilus</name>
    <dbReference type="NCBI Taxonomy" id="946333"/>
    <lineage>
        <taxon>Bacteria</taxon>
        <taxon>Pseudomonadati</taxon>
        <taxon>Pseudomonadota</taxon>
        <taxon>Betaproteobacteria</taxon>
        <taxon>Burkholderiales</taxon>
        <taxon>Sphaerotilaceae</taxon>
        <taxon>Piscinibacter</taxon>
    </lineage>
</organism>
<gene>
    <name evidence="1" type="ORF">A4W93_14015</name>
</gene>